<dbReference type="PANTHER" id="PTHR12957:SF2">
    <property type="entry name" value="INTEGRATOR COMPLEX SUBUNIT 6"/>
    <property type="match status" value="1"/>
</dbReference>
<dbReference type="InterPro" id="IPR057413">
    <property type="entry name" value="Beta-barrel_INTS6"/>
</dbReference>
<sequence length="583" mass="66647">MLLFASKFYRQDVVQMDDEDALNTKGLTFSKENNSNSRPHTPNPILSPSNISWHNCRRLIYVPRSAQKGFTLGFWPLPESFLPDSNSPTLVKRSAHPNVKFTCSSQEPMIIDNLPFDKYELEPSPLTLYILARKQPKISWQVFIQGSGKGGPQDKGHPFGYLKASTNLLTVNLFVLPYNYPILLPLLDELFRQHRLKPTNEWKSQFNNYLKTMPSYYAGPLRKALTRMGAGNLALSLIPDSLDNCLSYTVSTYLKRLKNQAKLEYDKTLSSTPVQRNRIENLKIVPRSPLKKELLLSSFPQDKVVHSRDQFTDFSGYALQCKDSKTCHYNRYRNPFDVPRHDLLDQIVRMKSNFLQSTQNAKLVDDDSKHSLPIGQMGNYQDYLKRMPTPLKEIENTPVRQHMFGNPFKINKNIMLDEVVDEIALAGGPSVNSGGIHQATNSVLQSRKRLIDFSNSPIPKKLKKGPLPRDFIYRSRSYSLSLSTNHNVDYSNLYIENQSFLINDASVESVCSTNSTNNSLVIQSNHVSNTTPEMIVELPEVSDPPQLSIPENTLMPSVVLINGTFNFFFIHFKINCFRYMYRK</sequence>
<dbReference type="PANTHER" id="PTHR12957">
    <property type="entry name" value="DEAD/H BOX POLYPEPTIDE 26/DICE1-RELATED"/>
    <property type="match status" value="1"/>
</dbReference>
<protein>
    <submittedName>
        <fullName evidence="3">Integrator complex subunit 6Blike [Bombus terrestris]</fullName>
    </submittedName>
</protein>
<dbReference type="GO" id="GO:0032039">
    <property type="term" value="C:integrator complex"/>
    <property type="evidence" value="ECO:0007669"/>
    <property type="project" value="TreeGrafter"/>
</dbReference>
<dbReference type="InterPro" id="IPR051113">
    <property type="entry name" value="Integrator_subunit6"/>
</dbReference>
<dbReference type="EMBL" id="HACA01007011">
    <property type="protein sequence ID" value="CDW24372.1"/>
    <property type="molecule type" value="Transcribed_RNA"/>
</dbReference>
<keyword evidence="1" id="KW-0472">Membrane</keyword>
<keyword evidence="1" id="KW-1133">Transmembrane helix</keyword>
<feature type="transmembrane region" description="Helical" evidence="1">
    <location>
        <begin position="554"/>
        <end position="574"/>
    </location>
</feature>
<evidence type="ECO:0000313" key="3">
    <source>
        <dbReference type="EMBL" id="CDW24372.1"/>
    </source>
</evidence>
<dbReference type="OrthoDB" id="9449012at2759"/>
<dbReference type="AlphaFoldDB" id="A0A0K2TFN8"/>
<keyword evidence="1" id="KW-0812">Transmembrane</keyword>
<evidence type="ECO:0000256" key="1">
    <source>
        <dbReference type="SAM" id="Phobius"/>
    </source>
</evidence>
<evidence type="ECO:0000259" key="2">
    <source>
        <dbReference type="Pfam" id="PF25462"/>
    </source>
</evidence>
<name>A0A0K2TFN8_LEPSM</name>
<feature type="domain" description="Integrator complex subunit 6-like beta-barrel" evidence="2">
    <location>
        <begin position="52"/>
        <end position="191"/>
    </location>
</feature>
<reference evidence="3" key="1">
    <citation type="submission" date="2014-05" db="EMBL/GenBank/DDBJ databases">
        <authorList>
            <person name="Chronopoulou M."/>
        </authorList>
    </citation>
    <scope>NUCLEOTIDE SEQUENCE</scope>
    <source>
        <tissue evidence="3">Whole organism</tissue>
    </source>
</reference>
<dbReference type="Pfam" id="PF25462">
    <property type="entry name" value="Beta-barrel_INTS6"/>
    <property type="match status" value="1"/>
</dbReference>
<dbReference type="GO" id="GO:0034472">
    <property type="term" value="P:snRNA 3'-end processing"/>
    <property type="evidence" value="ECO:0007669"/>
    <property type="project" value="TreeGrafter"/>
</dbReference>
<proteinExistence type="predicted"/>
<accession>A0A0K2TFN8</accession>
<organism evidence="3">
    <name type="scientific">Lepeophtheirus salmonis</name>
    <name type="common">Salmon louse</name>
    <name type="synonym">Caligus salmonis</name>
    <dbReference type="NCBI Taxonomy" id="72036"/>
    <lineage>
        <taxon>Eukaryota</taxon>
        <taxon>Metazoa</taxon>
        <taxon>Ecdysozoa</taxon>
        <taxon>Arthropoda</taxon>
        <taxon>Crustacea</taxon>
        <taxon>Multicrustacea</taxon>
        <taxon>Hexanauplia</taxon>
        <taxon>Copepoda</taxon>
        <taxon>Siphonostomatoida</taxon>
        <taxon>Caligidae</taxon>
        <taxon>Lepeophtheirus</taxon>
    </lineage>
</organism>